<dbReference type="Pfam" id="PF17938">
    <property type="entry name" value="TetR_C_29"/>
    <property type="match status" value="1"/>
</dbReference>
<dbReference type="GO" id="GO:0006355">
    <property type="term" value="P:regulation of DNA-templated transcription"/>
    <property type="evidence" value="ECO:0007669"/>
    <property type="project" value="UniProtKB-ARBA"/>
</dbReference>
<dbReference type="InterPro" id="IPR009057">
    <property type="entry name" value="Homeodomain-like_sf"/>
</dbReference>
<dbReference type="Gene3D" id="1.10.357.10">
    <property type="entry name" value="Tetracycline Repressor, domain 2"/>
    <property type="match status" value="1"/>
</dbReference>
<dbReference type="SUPFAM" id="SSF46689">
    <property type="entry name" value="Homeodomain-like"/>
    <property type="match status" value="1"/>
</dbReference>
<feature type="domain" description="HTH tetR-type" evidence="3">
    <location>
        <begin position="6"/>
        <end position="66"/>
    </location>
</feature>
<evidence type="ECO:0000256" key="2">
    <source>
        <dbReference type="PROSITE-ProRule" id="PRU00335"/>
    </source>
</evidence>
<dbReference type="PRINTS" id="PR00455">
    <property type="entry name" value="HTHTETR"/>
</dbReference>
<keyword evidence="1 2" id="KW-0238">DNA-binding</keyword>
<evidence type="ECO:0000313" key="4">
    <source>
        <dbReference type="EMBL" id="QDR66042.1"/>
    </source>
</evidence>
<dbReference type="GO" id="GO:0003677">
    <property type="term" value="F:DNA binding"/>
    <property type="evidence" value="ECO:0007669"/>
    <property type="project" value="UniProtKB-UniRule"/>
</dbReference>
<protein>
    <submittedName>
        <fullName evidence="4">TetR/AcrR family transcriptional regulator</fullName>
    </submittedName>
</protein>
<accession>A0A517CMC9</accession>
<dbReference type="InterPro" id="IPR036271">
    <property type="entry name" value="Tet_transcr_reg_TetR-rel_C_sf"/>
</dbReference>
<gene>
    <name evidence="4" type="ORF">FPV13_14155</name>
</gene>
<dbReference type="InterPro" id="IPR041474">
    <property type="entry name" value="NicS_C"/>
</dbReference>
<evidence type="ECO:0000259" key="3">
    <source>
        <dbReference type="PROSITE" id="PS50977"/>
    </source>
</evidence>
<dbReference type="Pfam" id="PF00440">
    <property type="entry name" value="TetR_N"/>
    <property type="match status" value="1"/>
</dbReference>
<name>A0A517CMC9_MAMSC</name>
<keyword evidence="4" id="KW-0614">Plasmid</keyword>
<feature type="DNA-binding region" description="H-T-H motif" evidence="2">
    <location>
        <begin position="29"/>
        <end position="48"/>
    </location>
</feature>
<geneLocation type="plasmid" evidence="4">
    <name>pSSLNP162</name>
</geneLocation>
<sequence length="210" mass="24526">MKRNPIKTQKTILKTATTKFASKGMAGTRVDEIALASEVNKGMIYHYFGDKKGLYEKVLENQMHLMFQQMQQPQGNTEWDIIQNVAEDYFDYCYRNPEYISLMLWEMVSEWETLNTIINKMENETRQFLIKTIEQGIQKGIFHSDTNPRLFMSLSIVQIFCFFPLFRHPNLIHPGPGRKLQDANIKGHKKQVIEQVMRSLQPESKMGGND</sequence>
<dbReference type="PANTHER" id="PTHR30328">
    <property type="entry name" value="TRANSCRIPTIONAL REPRESSOR"/>
    <property type="match status" value="1"/>
</dbReference>
<dbReference type="EMBL" id="CP041884">
    <property type="protein sequence ID" value="QDR66042.1"/>
    <property type="molecule type" value="Genomic_DNA"/>
</dbReference>
<organism evidence="4">
    <name type="scientific">Mammaliicoccus sciuri</name>
    <name type="common">Staphylococcus sciuri</name>
    <dbReference type="NCBI Taxonomy" id="1296"/>
    <lineage>
        <taxon>Bacteria</taxon>
        <taxon>Bacillati</taxon>
        <taxon>Bacillota</taxon>
        <taxon>Bacilli</taxon>
        <taxon>Bacillales</taxon>
        <taxon>Staphylococcaceae</taxon>
        <taxon>Mammaliicoccus</taxon>
    </lineage>
</organism>
<dbReference type="PROSITE" id="PS50977">
    <property type="entry name" value="HTH_TETR_2"/>
    <property type="match status" value="1"/>
</dbReference>
<proteinExistence type="predicted"/>
<dbReference type="PANTHER" id="PTHR30328:SF54">
    <property type="entry name" value="HTH-TYPE TRANSCRIPTIONAL REPRESSOR SCO4008"/>
    <property type="match status" value="1"/>
</dbReference>
<dbReference type="AlphaFoldDB" id="A0A517CMC9"/>
<dbReference type="InterPro" id="IPR001647">
    <property type="entry name" value="HTH_TetR"/>
</dbReference>
<dbReference type="SUPFAM" id="SSF48498">
    <property type="entry name" value="Tetracyclin repressor-like, C-terminal domain"/>
    <property type="match status" value="1"/>
</dbReference>
<evidence type="ECO:0000256" key="1">
    <source>
        <dbReference type="ARBA" id="ARBA00023125"/>
    </source>
</evidence>
<reference evidence="4" key="1">
    <citation type="submission" date="2019-07" db="EMBL/GenBank/DDBJ databases">
        <title>Draft Genome Sequence of Megaplasmid-Bearing Staphylococcus scuiri strain B9-58B Isolated from Retail Pork.</title>
        <authorList>
            <person name="Neyaz L."/>
            <person name="Karki A.B."/>
            <person name="Fakhr M.K."/>
        </authorList>
    </citation>
    <scope>NUCLEOTIDE SEQUENCE</scope>
    <source>
        <strain evidence="4">B9-58B</strain>
        <plasmid evidence="4">pSSLNP162</plasmid>
    </source>
</reference>
<dbReference type="InterPro" id="IPR050109">
    <property type="entry name" value="HTH-type_TetR-like_transc_reg"/>
</dbReference>
<dbReference type="RefSeq" id="WP_152292114.1">
    <property type="nucleotide sequence ID" value="NZ_CP041884.1"/>
</dbReference>